<evidence type="ECO:0000313" key="2">
    <source>
        <dbReference type="Proteomes" id="UP001242480"/>
    </source>
</evidence>
<sequence length="163" mass="17947">MAAPSERRDWTDATGEAAALATQILDRADRDLAFVVRLVGESQYMLVRHFVGFIEAELRARGVVYGDHPLLRPFIETHARELTDFVLQGIGLRHQFGLQALETLAGDPQRLLRVDLWDSLRSHIEDARRRFVSVVGGLPRILAEIEALPGGRDARPAGGGSGA</sequence>
<accession>A0ABU0JLD7</accession>
<comment type="caution">
    <text evidence="1">The sequence shown here is derived from an EMBL/GenBank/DDBJ whole genome shotgun (WGS) entry which is preliminary data.</text>
</comment>
<name>A0ABU0JLD7_9HYPH</name>
<organism evidence="1 2">
    <name type="scientific">Labrys wisconsinensis</name>
    <dbReference type="NCBI Taxonomy" id="425677"/>
    <lineage>
        <taxon>Bacteria</taxon>
        <taxon>Pseudomonadati</taxon>
        <taxon>Pseudomonadota</taxon>
        <taxon>Alphaproteobacteria</taxon>
        <taxon>Hyphomicrobiales</taxon>
        <taxon>Xanthobacteraceae</taxon>
        <taxon>Labrys</taxon>
    </lineage>
</organism>
<dbReference type="Proteomes" id="UP001242480">
    <property type="component" value="Unassembled WGS sequence"/>
</dbReference>
<proteinExistence type="predicted"/>
<reference evidence="1 2" key="1">
    <citation type="submission" date="2023-07" db="EMBL/GenBank/DDBJ databases">
        <title>Genomic Encyclopedia of Type Strains, Phase IV (KMG-IV): sequencing the most valuable type-strain genomes for metagenomic binning, comparative biology and taxonomic classification.</title>
        <authorList>
            <person name="Goeker M."/>
        </authorList>
    </citation>
    <scope>NUCLEOTIDE SEQUENCE [LARGE SCALE GENOMIC DNA]</scope>
    <source>
        <strain evidence="1 2">DSM 19619</strain>
    </source>
</reference>
<keyword evidence="2" id="KW-1185">Reference proteome</keyword>
<protein>
    <submittedName>
        <fullName evidence="1">Uncharacterized protein</fullName>
    </submittedName>
</protein>
<evidence type="ECO:0000313" key="1">
    <source>
        <dbReference type="EMBL" id="MDQ0475098.1"/>
    </source>
</evidence>
<dbReference type="RefSeq" id="WP_307285833.1">
    <property type="nucleotide sequence ID" value="NZ_JAUSVX010000030.1"/>
</dbReference>
<gene>
    <name evidence="1" type="ORF">QO011_008140</name>
</gene>
<dbReference type="EMBL" id="JAUSVX010000030">
    <property type="protein sequence ID" value="MDQ0475098.1"/>
    <property type="molecule type" value="Genomic_DNA"/>
</dbReference>